<evidence type="ECO:0000256" key="5">
    <source>
        <dbReference type="ARBA" id="ARBA00022989"/>
    </source>
</evidence>
<dbReference type="GO" id="GO:0045436">
    <property type="term" value="F:lycopene beta cyclase activity"/>
    <property type="evidence" value="ECO:0007669"/>
    <property type="project" value="UniProtKB-ARBA"/>
</dbReference>
<evidence type="ECO:0000256" key="1">
    <source>
        <dbReference type="ARBA" id="ARBA00004141"/>
    </source>
</evidence>
<feature type="transmembrane region" description="Helical" evidence="8">
    <location>
        <begin position="234"/>
        <end position="252"/>
    </location>
</feature>
<dbReference type="RefSeq" id="WP_012812029.1">
    <property type="nucleotide sequence ID" value="NC_013205.1"/>
</dbReference>
<proteinExistence type="predicted"/>
<sequence>MTYFGFLLRFIVAANAALWVARAALRRAGREGWVTRVVHQSPGRMTGYFGVLAAVILLYTTPWDGALIHLGVWAYARQRVWGLTLDGVPWEEILFYLLQSALVAQCFDLATAFRPHTAWARTQPTRQKRHLPVIALWMGLGFVMLGSVYVLMNRWTHLTYLAMLVPWILLPLAVQASYGFDGIAAQAGPVAISTVVPALYLSICDGIAIHSGIWFFHPEHITDIRLGDVPIEEMLFFSGSSLIVATSLAVIASRKSERWLRNTWAGR</sequence>
<keyword evidence="6 8" id="KW-0472">Membrane</keyword>
<feature type="transmembrane region" description="Helical" evidence="8">
    <location>
        <begin position="134"/>
        <end position="152"/>
    </location>
</feature>
<evidence type="ECO:0000256" key="6">
    <source>
        <dbReference type="ARBA" id="ARBA00023136"/>
    </source>
</evidence>
<reference evidence="11" key="1">
    <citation type="submission" date="2009-09" db="EMBL/GenBank/DDBJ databases">
        <title>The complete chromosome of Alicyclobacillus acidocaldarius subsp. acidocaldarius DSM 446.</title>
        <authorList>
            <consortium name="US DOE Joint Genome Institute (JGI-PGF)"/>
            <person name="Lucas S."/>
            <person name="Copeland A."/>
            <person name="Lapidus A."/>
            <person name="Glavina del Rio T."/>
            <person name="Dalin E."/>
            <person name="Tice H."/>
            <person name="Bruce D."/>
            <person name="Goodwin L."/>
            <person name="Pitluck S."/>
            <person name="Kyrpides N."/>
            <person name="Mavromatis K."/>
            <person name="Ivanova N."/>
            <person name="Ovchinnikova G."/>
            <person name="Chertkov O."/>
            <person name="Sims D."/>
            <person name="Brettin T."/>
            <person name="Detter J.C."/>
            <person name="Han C."/>
            <person name="Larimer F."/>
            <person name="Land M."/>
            <person name="Hauser L."/>
            <person name="Markowitz V."/>
            <person name="Cheng J.-F."/>
            <person name="Hugenholtz P."/>
            <person name="Woyke T."/>
            <person name="Wu D."/>
            <person name="Pukall R."/>
            <person name="Klenk H.-P."/>
            <person name="Eisen J.A."/>
        </authorList>
    </citation>
    <scope>NUCLEOTIDE SEQUENCE [LARGE SCALE GENOMIC DNA]</scope>
    <source>
        <strain evidence="11">ATCC 27009 / DSM 446 / BCRC 14685 / JCM 5260 / KCTC 1825 / NBRC 15652 / NCIMB 11725 / NRRL B-14509 / 104-IA</strain>
    </source>
</reference>
<evidence type="ECO:0000313" key="10">
    <source>
        <dbReference type="EMBL" id="ACV59826.1"/>
    </source>
</evidence>
<dbReference type="GO" id="GO:0016117">
    <property type="term" value="P:carotenoid biosynthetic process"/>
    <property type="evidence" value="ECO:0007669"/>
    <property type="project" value="UniProtKB-KW"/>
</dbReference>
<dbReference type="Proteomes" id="UP000001917">
    <property type="component" value="Chromosome"/>
</dbReference>
<keyword evidence="5 8" id="KW-1133">Transmembrane helix</keyword>
<dbReference type="NCBIfam" id="TIGR03462">
    <property type="entry name" value="CarR_dom_SF"/>
    <property type="match status" value="2"/>
</dbReference>
<dbReference type="InterPro" id="IPR017825">
    <property type="entry name" value="Lycopene_cyclase_dom"/>
</dbReference>
<comment type="pathway">
    <text evidence="2">Carotenoid biosynthesis.</text>
</comment>
<dbReference type="GO" id="GO:0016020">
    <property type="term" value="C:membrane"/>
    <property type="evidence" value="ECO:0007669"/>
    <property type="project" value="UniProtKB-SubCell"/>
</dbReference>
<evidence type="ECO:0000256" key="4">
    <source>
        <dbReference type="ARBA" id="ARBA00022746"/>
    </source>
</evidence>
<evidence type="ECO:0000256" key="3">
    <source>
        <dbReference type="ARBA" id="ARBA00022692"/>
    </source>
</evidence>
<accession>C8WUL0</accession>
<keyword evidence="4" id="KW-0125">Carotenoid biosynthesis</keyword>
<feature type="transmembrane region" description="Helical" evidence="8">
    <location>
        <begin position="93"/>
        <end position="113"/>
    </location>
</feature>
<dbReference type="EMBL" id="CP001727">
    <property type="protein sequence ID" value="ACV59826.1"/>
    <property type="molecule type" value="Genomic_DNA"/>
</dbReference>
<evidence type="ECO:0000256" key="2">
    <source>
        <dbReference type="ARBA" id="ARBA00004829"/>
    </source>
</evidence>
<dbReference type="KEGG" id="aac:Aaci_2822"/>
<dbReference type="Pfam" id="PF18916">
    <property type="entry name" value="Lycopene_cyc"/>
    <property type="match status" value="2"/>
</dbReference>
<feature type="transmembrane region" description="Helical" evidence="8">
    <location>
        <begin position="190"/>
        <end position="214"/>
    </location>
</feature>
<feature type="domain" description="Lycopene cyclase" evidence="9">
    <location>
        <begin position="49"/>
        <end position="101"/>
    </location>
</feature>
<dbReference type="AlphaFoldDB" id="C8WUL0"/>
<feature type="transmembrane region" description="Helical" evidence="8">
    <location>
        <begin position="46"/>
        <end position="73"/>
    </location>
</feature>
<organism evidence="10 11">
    <name type="scientific">Alicyclobacillus acidocaldarius subsp. acidocaldarius (strain ATCC 27009 / DSM 446 / BCRC 14685 / JCM 5260 / KCTC 1825 / NBRC 15652 / NCIMB 11725 / NRRL B-14509 / 104-IA)</name>
    <name type="common">Bacillus acidocaldarius</name>
    <dbReference type="NCBI Taxonomy" id="521098"/>
    <lineage>
        <taxon>Bacteria</taxon>
        <taxon>Bacillati</taxon>
        <taxon>Bacillota</taxon>
        <taxon>Bacilli</taxon>
        <taxon>Bacillales</taxon>
        <taxon>Alicyclobacillaceae</taxon>
        <taxon>Alicyclobacillus</taxon>
    </lineage>
</organism>
<feature type="transmembrane region" description="Helical" evidence="8">
    <location>
        <begin position="6"/>
        <end position="25"/>
    </location>
</feature>
<keyword evidence="7" id="KW-0413">Isomerase</keyword>
<dbReference type="HOGENOM" id="CLU_076391_0_0_9"/>
<protein>
    <submittedName>
        <fullName evidence="10">Lycopene cyclase domain protein</fullName>
    </submittedName>
</protein>
<evidence type="ECO:0000256" key="8">
    <source>
        <dbReference type="SAM" id="Phobius"/>
    </source>
</evidence>
<keyword evidence="3 8" id="KW-0812">Transmembrane</keyword>
<gene>
    <name evidence="10" type="ordered locus">Aaci_2822</name>
</gene>
<feature type="transmembrane region" description="Helical" evidence="8">
    <location>
        <begin position="158"/>
        <end position="178"/>
    </location>
</feature>
<dbReference type="eggNOG" id="COG2324">
    <property type="taxonomic scope" value="Bacteria"/>
</dbReference>
<evidence type="ECO:0000256" key="7">
    <source>
        <dbReference type="ARBA" id="ARBA00023235"/>
    </source>
</evidence>
<keyword evidence="11" id="KW-1185">Reference proteome</keyword>
<evidence type="ECO:0000259" key="9">
    <source>
        <dbReference type="Pfam" id="PF18916"/>
    </source>
</evidence>
<evidence type="ECO:0000313" key="11">
    <source>
        <dbReference type="Proteomes" id="UP000001917"/>
    </source>
</evidence>
<comment type="subcellular location">
    <subcellularLocation>
        <location evidence="1">Membrane</location>
        <topology evidence="1">Multi-pass membrane protein</topology>
    </subcellularLocation>
</comment>
<reference evidence="10 11" key="2">
    <citation type="journal article" date="2010" name="Stand. Genomic Sci.">
        <title>Complete genome sequence of Alicyclobacillus acidocaldarius type strain (104-IA).</title>
        <authorList>
            <person name="Mavromatis K."/>
            <person name="Sikorski J."/>
            <person name="Lapidus A."/>
            <person name="Glavina Del Rio T."/>
            <person name="Copeland A."/>
            <person name="Tice H."/>
            <person name="Cheng J.F."/>
            <person name="Lucas S."/>
            <person name="Chen F."/>
            <person name="Nolan M."/>
            <person name="Bruce D."/>
            <person name="Goodwin L."/>
            <person name="Pitluck S."/>
            <person name="Ivanova N."/>
            <person name="Ovchinnikova G."/>
            <person name="Pati A."/>
            <person name="Chen A."/>
            <person name="Palaniappan K."/>
            <person name="Land M."/>
            <person name="Hauser L."/>
            <person name="Chang Y.J."/>
            <person name="Jeffries C.D."/>
            <person name="Chain P."/>
            <person name="Meincke L."/>
            <person name="Sims D."/>
            <person name="Chertkov O."/>
            <person name="Han C."/>
            <person name="Brettin T."/>
            <person name="Detter J.C."/>
            <person name="Wahrenburg C."/>
            <person name="Rohde M."/>
            <person name="Pukall R."/>
            <person name="Goker M."/>
            <person name="Bristow J."/>
            <person name="Eisen J.A."/>
            <person name="Markowitz V."/>
            <person name="Hugenholtz P."/>
            <person name="Klenk H.P."/>
            <person name="Kyrpides N.C."/>
        </authorList>
    </citation>
    <scope>NUCLEOTIDE SEQUENCE [LARGE SCALE GENOMIC DNA]</scope>
    <source>
        <strain evidence="11">ATCC 27009 / DSM 446 / BCRC 14685 / JCM 5260 / KCTC 1825 / NBRC 15652 / NCIMB 11725 / NRRL B-14509 / 104-IA</strain>
    </source>
</reference>
<dbReference type="GO" id="GO:0016872">
    <property type="term" value="F:intramolecular lyase activity"/>
    <property type="evidence" value="ECO:0007669"/>
    <property type="project" value="InterPro"/>
</dbReference>
<name>C8WUL0_ALIAD</name>
<feature type="domain" description="Lycopene cyclase" evidence="9">
    <location>
        <begin position="160"/>
        <end position="247"/>
    </location>
</feature>
<dbReference type="STRING" id="521098.Aaci_2822"/>